<keyword evidence="3" id="KW-0012">Acyltransferase</keyword>
<dbReference type="InterPro" id="IPR023213">
    <property type="entry name" value="CAT-like_dom_sf"/>
</dbReference>
<dbReference type="AlphaFoldDB" id="A0A835AFW1"/>
<keyword evidence="2" id="KW-0808">Transferase</keyword>
<dbReference type="EMBL" id="JACEFO010002577">
    <property type="protein sequence ID" value="KAF8655966.1"/>
    <property type="molecule type" value="Genomic_DNA"/>
</dbReference>
<dbReference type="OrthoDB" id="692736at2759"/>
<evidence type="ECO:0000256" key="2">
    <source>
        <dbReference type="ARBA" id="ARBA00022679"/>
    </source>
</evidence>
<reference evidence="4" key="1">
    <citation type="submission" date="2020-07" db="EMBL/GenBank/DDBJ databases">
        <title>Genome sequence and genetic diversity analysis of an under-domesticated orphan crop, white fonio (Digitaria exilis).</title>
        <authorList>
            <person name="Bennetzen J.L."/>
            <person name="Chen S."/>
            <person name="Ma X."/>
            <person name="Wang X."/>
            <person name="Yssel A.E.J."/>
            <person name="Chaluvadi S.R."/>
            <person name="Johnson M."/>
            <person name="Gangashetty P."/>
            <person name="Hamidou F."/>
            <person name="Sanogo M.D."/>
            <person name="Zwaenepoel A."/>
            <person name="Wallace J."/>
            <person name="Van De Peer Y."/>
            <person name="Van Deynze A."/>
        </authorList>
    </citation>
    <scope>NUCLEOTIDE SEQUENCE</scope>
    <source>
        <tissue evidence="4">Leaves</tissue>
    </source>
</reference>
<accession>A0A835AFW1</accession>
<dbReference type="Gene3D" id="3.30.559.10">
    <property type="entry name" value="Chloramphenicol acetyltransferase-like domain"/>
    <property type="match status" value="2"/>
</dbReference>
<evidence type="ECO:0000313" key="4">
    <source>
        <dbReference type="EMBL" id="KAF8655966.1"/>
    </source>
</evidence>
<comment type="similarity">
    <text evidence="1">Belongs to the plant acyltransferase family.</text>
</comment>
<gene>
    <name evidence="5" type="ORF">HU200_027856</name>
    <name evidence="4" type="ORF">HU200_060847</name>
</gene>
<dbReference type="Pfam" id="PF02458">
    <property type="entry name" value="Transferase"/>
    <property type="match status" value="1"/>
</dbReference>
<organism evidence="4 6">
    <name type="scientific">Digitaria exilis</name>
    <dbReference type="NCBI Taxonomy" id="1010633"/>
    <lineage>
        <taxon>Eukaryota</taxon>
        <taxon>Viridiplantae</taxon>
        <taxon>Streptophyta</taxon>
        <taxon>Embryophyta</taxon>
        <taxon>Tracheophyta</taxon>
        <taxon>Spermatophyta</taxon>
        <taxon>Magnoliopsida</taxon>
        <taxon>Liliopsida</taxon>
        <taxon>Poales</taxon>
        <taxon>Poaceae</taxon>
        <taxon>PACMAD clade</taxon>
        <taxon>Panicoideae</taxon>
        <taxon>Panicodae</taxon>
        <taxon>Paniceae</taxon>
        <taxon>Anthephorinae</taxon>
        <taxon>Digitaria</taxon>
    </lineage>
</organism>
<evidence type="ECO:0000256" key="3">
    <source>
        <dbReference type="ARBA" id="ARBA00023315"/>
    </source>
</evidence>
<name>A0A835AFW1_9POAL</name>
<dbReference type="PANTHER" id="PTHR31147:SF1">
    <property type="entry name" value="ACYL TRANSFERASE 4"/>
    <property type="match status" value="1"/>
</dbReference>
<evidence type="ECO:0000256" key="1">
    <source>
        <dbReference type="ARBA" id="ARBA00009861"/>
    </source>
</evidence>
<evidence type="ECO:0000313" key="5">
    <source>
        <dbReference type="EMBL" id="KAF8713878.1"/>
    </source>
</evidence>
<protein>
    <submittedName>
        <fullName evidence="4">Uncharacterized protein</fullName>
    </submittedName>
</protein>
<dbReference type="Proteomes" id="UP000636709">
    <property type="component" value="Unassembled WGS sequence"/>
</dbReference>
<keyword evidence="6" id="KW-1185">Reference proteome</keyword>
<dbReference type="GO" id="GO:0016747">
    <property type="term" value="F:acyltransferase activity, transferring groups other than amino-acyl groups"/>
    <property type="evidence" value="ECO:0007669"/>
    <property type="project" value="UniProtKB-ARBA"/>
</dbReference>
<dbReference type="PANTHER" id="PTHR31147">
    <property type="entry name" value="ACYL TRANSFERASE 4"/>
    <property type="match status" value="1"/>
</dbReference>
<dbReference type="EMBL" id="JACEFO010001739">
    <property type="protein sequence ID" value="KAF8713878.1"/>
    <property type="molecule type" value="Genomic_DNA"/>
</dbReference>
<comment type="caution">
    <text evidence="4">The sequence shown here is derived from an EMBL/GenBank/DDBJ whole genome shotgun (WGS) entry which is preliminary data.</text>
</comment>
<proteinExistence type="inferred from homology"/>
<sequence>MATMSAEARKSSPAPAVIIRPPEALTVTTTTSGGTIKLTSFDRGFVKVPFTVLLVFEHMDHEAIDSIKRALSQALVHYYPFAGRIIISSEAVGGDEFSIRCTSDGVEFLTASMDCSLKEAKILDESPIGKINPLLNELAVLYPAGSYGFDDPLLSVQVTEFSCGGLVLAVTSNHAIADGVGIAQFLATVGELARGFPSPSVVPVRWDDAVSRHEPWPNPIVQAMLACPESQGMELIVPLDITIPSALINRVKAEYLSCGGFDDGQAPCTVFEVVIAVLWRCHIRATMSNKNPVNPVYLSFATDMRKYVGAKDGYYGNCSADCLLSMPTRSTAAEAAILDLIRMIKRAKDQLPDMVKKGNDDQLMMQQGLRDRYDMIHVTTWRNVGFEHVDFGGGAPARVMFHGRGGTPPVPICIMYPPCKGMDGVNLLVLSVKEEHVDAFLGELANHT</sequence>
<evidence type="ECO:0000313" key="6">
    <source>
        <dbReference type="Proteomes" id="UP000636709"/>
    </source>
</evidence>
<dbReference type="InterPro" id="IPR050898">
    <property type="entry name" value="Plant_acyltransferase"/>
</dbReference>